<dbReference type="GO" id="GO:0042742">
    <property type="term" value="P:defense response to bacterium"/>
    <property type="evidence" value="ECO:0007669"/>
    <property type="project" value="UniProtKB-KW"/>
</dbReference>
<feature type="chain" id="PRO_5040838284" description="Lysozyme" evidence="7">
    <location>
        <begin position="26"/>
        <end position="170"/>
    </location>
</feature>
<dbReference type="InterPro" id="IPR002196">
    <property type="entry name" value="Glyco_hydro_24"/>
</dbReference>
<evidence type="ECO:0000256" key="6">
    <source>
        <dbReference type="RuleBase" id="RU003788"/>
    </source>
</evidence>
<comment type="caution">
    <text evidence="8">The sequence shown here is derived from an EMBL/GenBank/DDBJ whole genome shotgun (WGS) entry which is preliminary data.</text>
</comment>
<evidence type="ECO:0000256" key="5">
    <source>
        <dbReference type="ARBA" id="ARBA00023295"/>
    </source>
</evidence>
<dbReference type="PANTHER" id="PTHR38107">
    <property type="match status" value="1"/>
</dbReference>
<keyword evidence="5 6" id="KW-0326">Glycosidase</keyword>
<sequence length="170" mass="18507">MKRGELSPAQARAAAAGGAMSLALAAAMAISAVWEGNSLTPYHDPIGVWTVCRGETHVPMRPYTEAECDAIDRRRMTLRLQEVRELNPGIVADPLQWAAHASLANNVGRANYARSSTLRLYKQGRKREACDAIRSWRLAGGKVWQGLVLRRTGDAARLGEIELCKKGLAA</sequence>
<keyword evidence="4 6" id="KW-0378">Hydrolase</keyword>
<dbReference type="PANTHER" id="PTHR38107:SF3">
    <property type="entry name" value="LYSOZYME RRRD-RELATED"/>
    <property type="match status" value="1"/>
</dbReference>
<dbReference type="Gene3D" id="1.10.530.40">
    <property type="match status" value="1"/>
</dbReference>
<dbReference type="Pfam" id="PF00959">
    <property type="entry name" value="Phage_lysozyme"/>
    <property type="match status" value="1"/>
</dbReference>
<dbReference type="InterPro" id="IPR023346">
    <property type="entry name" value="Lysozyme-like_dom_sf"/>
</dbReference>
<name>A0A9X2HG51_9SPHN</name>
<evidence type="ECO:0000313" key="9">
    <source>
        <dbReference type="Proteomes" id="UP001139451"/>
    </source>
</evidence>
<evidence type="ECO:0000256" key="7">
    <source>
        <dbReference type="SAM" id="SignalP"/>
    </source>
</evidence>
<dbReference type="GO" id="GO:0031640">
    <property type="term" value="P:killing of cells of another organism"/>
    <property type="evidence" value="ECO:0007669"/>
    <property type="project" value="UniProtKB-KW"/>
</dbReference>
<reference evidence="8" key="1">
    <citation type="submission" date="2022-05" db="EMBL/GenBank/DDBJ databases">
        <title>Sphingomonas sp. strain MG17 Genome sequencing and assembly.</title>
        <authorList>
            <person name="Kim I."/>
        </authorList>
    </citation>
    <scope>NUCLEOTIDE SEQUENCE</scope>
    <source>
        <strain evidence="8">MG17</strain>
    </source>
</reference>
<evidence type="ECO:0000256" key="2">
    <source>
        <dbReference type="ARBA" id="ARBA00022529"/>
    </source>
</evidence>
<keyword evidence="7" id="KW-0732">Signal</keyword>
<proteinExistence type="inferred from homology"/>
<gene>
    <name evidence="8" type="ORF">M9978_02275</name>
</gene>
<protein>
    <recommendedName>
        <fullName evidence="6">Lysozyme</fullName>
        <ecNumber evidence="6">3.2.1.17</ecNumber>
    </recommendedName>
</protein>
<dbReference type="CDD" id="cd16900">
    <property type="entry name" value="endolysin_R21-like"/>
    <property type="match status" value="1"/>
</dbReference>
<dbReference type="InterPro" id="IPR023347">
    <property type="entry name" value="Lysozyme_dom_sf"/>
</dbReference>
<evidence type="ECO:0000256" key="3">
    <source>
        <dbReference type="ARBA" id="ARBA00022638"/>
    </source>
</evidence>
<dbReference type="GO" id="GO:0003796">
    <property type="term" value="F:lysozyme activity"/>
    <property type="evidence" value="ECO:0007669"/>
    <property type="project" value="UniProtKB-EC"/>
</dbReference>
<dbReference type="InterPro" id="IPR051018">
    <property type="entry name" value="Bacteriophage_GH24"/>
</dbReference>
<keyword evidence="9" id="KW-1185">Reference proteome</keyword>
<organism evidence="8 9">
    <name type="scientific">Sphingomonas tagetis</name>
    <dbReference type="NCBI Taxonomy" id="2949092"/>
    <lineage>
        <taxon>Bacteria</taxon>
        <taxon>Pseudomonadati</taxon>
        <taxon>Pseudomonadota</taxon>
        <taxon>Alphaproteobacteria</taxon>
        <taxon>Sphingomonadales</taxon>
        <taxon>Sphingomonadaceae</taxon>
        <taxon>Sphingomonas</taxon>
    </lineage>
</organism>
<feature type="signal peptide" evidence="7">
    <location>
        <begin position="1"/>
        <end position="25"/>
    </location>
</feature>
<comment type="catalytic activity">
    <reaction evidence="1 6">
        <text>Hydrolysis of (1-&gt;4)-beta-linkages between N-acetylmuramic acid and N-acetyl-D-glucosamine residues in a peptidoglycan and between N-acetyl-D-glucosamine residues in chitodextrins.</text>
        <dbReference type="EC" id="3.2.1.17"/>
    </reaction>
</comment>
<accession>A0A9X2HG51</accession>
<dbReference type="HAMAP" id="MF_04110">
    <property type="entry name" value="ENDOLYSIN_T4"/>
    <property type="match status" value="1"/>
</dbReference>
<dbReference type="InterPro" id="IPR034690">
    <property type="entry name" value="Endolysin_T4_type"/>
</dbReference>
<dbReference type="SUPFAM" id="SSF53955">
    <property type="entry name" value="Lysozyme-like"/>
    <property type="match status" value="1"/>
</dbReference>
<keyword evidence="3 6" id="KW-0081">Bacteriolytic enzyme</keyword>
<keyword evidence="2 6" id="KW-0929">Antimicrobial</keyword>
<dbReference type="EMBL" id="JAMLDX010000001">
    <property type="protein sequence ID" value="MCP3729242.1"/>
    <property type="molecule type" value="Genomic_DNA"/>
</dbReference>
<evidence type="ECO:0000313" key="8">
    <source>
        <dbReference type="EMBL" id="MCP3729242.1"/>
    </source>
</evidence>
<dbReference type="RefSeq" id="WP_254291220.1">
    <property type="nucleotide sequence ID" value="NZ_JAMLDX010000001.1"/>
</dbReference>
<dbReference type="Proteomes" id="UP001139451">
    <property type="component" value="Unassembled WGS sequence"/>
</dbReference>
<dbReference type="AlphaFoldDB" id="A0A9X2HG51"/>
<evidence type="ECO:0000256" key="4">
    <source>
        <dbReference type="ARBA" id="ARBA00022801"/>
    </source>
</evidence>
<comment type="similarity">
    <text evidence="6">Belongs to the glycosyl hydrolase 24 family.</text>
</comment>
<evidence type="ECO:0000256" key="1">
    <source>
        <dbReference type="ARBA" id="ARBA00000632"/>
    </source>
</evidence>
<dbReference type="EC" id="3.2.1.17" evidence="6"/>
<dbReference type="GO" id="GO:0009253">
    <property type="term" value="P:peptidoglycan catabolic process"/>
    <property type="evidence" value="ECO:0007669"/>
    <property type="project" value="InterPro"/>
</dbReference>
<dbReference type="GO" id="GO:0016998">
    <property type="term" value="P:cell wall macromolecule catabolic process"/>
    <property type="evidence" value="ECO:0007669"/>
    <property type="project" value="InterPro"/>
</dbReference>